<evidence type="ECO:0000313" key="1">
    <source>
        <dbReference type="EMBL" id="KAF2035414.1"/>
    </source>
</evidence>
<dbReference type="EMBL" id="ML978157">
    <property type="protein sequence ID" value="KAF2035414.1"/>
    <property type="molecule type" value="Genomic_DNA"/>
</dbReference>
<gene>
    <name evidence="1" type="ORF">EK21DRAFT_84484</name>
</gene>
<protein>
    <submittedName>
        <fullName evidence="1">Uncharacterized protein</fullName>
    </submittedName>
</protein>
<dbReference type="AlphaFoldDB" id="A0A9P4LU61"/>
<keyword evidence="2" id="KW-1185">Reference proteome</keyword>
<name>A0A9P4LU61_9PLEO</name>
<proteinExistence type="predicted"/>
<sequence length="167" mass="18675">MEMLAKALPDTDISRDVLWYAYNFTFYAASLGPDYDYQCSVVSNERYRVEIKAVQQEMAQMGDSPDLIYILNDNHVLRSSCAIIELPGLRGVAVINVVCTRKIDASSGSSRNDHWEAYISCKVAPSDEAPQLRRDGGYLGAPLLASSNAERDMGECFPSTVQRFRYT</sequence>
<evidence type="ECO:0000313" key="2">
    <source>
        <dbReference type="Proteomes" id="UP000799777"/>
    </source>
</evidence>
<dbReference type="Proteomes" id="UP000799777">
    <property type="component" value="Unassembled WGS sequence"/>
</dbReference>
<organism evidence="1 2">
    <name type="scientific">Setomelanomma holmii</name>
    <dbReference type="NCBI Taxonomy" id="210430"/>
    <lineage>
        <taxon>Eukaryota</taxon>
        <taxon>Fungi</taxon>
        <taxon>Dikarya</taxon>
        <taxon>Ascomycota</taxon>
        <taxon>Pezizomycotina</taxon>
        <taxon>Dothideomycetes</taxon>
        <taxon>Pleosporomycetidae</taxon>
        <taxon>Pleosporales</taxon>
        <taxon>Pleosporineae</taxon>
        <taxon>Phaeosphaeriaceae</taxon>
        <taxon>Setomelanomma</taxon>
    </lineage>
</organism>
<accession>A0A9P4LU61</accession>
<comment type="caution">
    <text evidence="1">The sequence shown here is derived from an EMBL/GenBank/DDBJ whole genome shotgun (WGS) entry which is preliminary data.</text>
</comment>
<reference evidence="1" key="1">
    <citation type="journal article" date="2020" name="Stud. Mycol.">
        <title>101 Dothideomycetes genomes: a test case for predicting lifestyles and emergence of pathogens.</title>
        <authorList>
            <person name="Haridas S."/>
            <person name="Albert R."/>
            <person name="Binder M."/>
            <person name="Bloem J."/>
            <person name="Labutti K."/>
            <person name="Salamov A."/>
            <person name="Andreopoulos B."/>
            <person name="Baker S."/>
            <person name="Barry K."/>
            <person name="Bills G."/>
            <person name="Bluhm B."/>
            <person name="Cannon C."/>
            <person name="Castanera R."/>
            <person name="Culley D."/>
            <person name="Daum C."/>
            <person name="Ezra D."/>
            <person name="Gonzalez J."/>
            <person name="Henrissat B."/>
            <person name="Kuo A."/>
            <person name="Liang C."/>
            <person name="Lipzen A."/>
            <person name="Lutzoni F."/>
            <person name="Magnuson J."/>
            <person name="Mondo S."/>
            <person name="Nolan M."/>
            <person name="Ohm R."/>
            <person name="Pangilinan J."/>
            <person name="Park H.-J."/>
            <person name="Ramirez L."/>
            <person name="Alfaro M."/>
            <person name="Sun H."/>
            <person name="Tritt A."/>
            <person name="Yoshinaga Y."/>
            <person name="Zwiers L.-H."/>
            <person name="Turgeon B."/>
            <person name="Goodwin S."/>
            <person name="Spatafora J."/>
            <person name="Crous P."/>
            <person name="Grigoriev I."/>
        </authorList>
    </citation>
    <scope>NUCLEOTIDE SEQUENCE</scope>
    <source>
        <strain evidence="1">CBS 110217</strain>
    </source>
</reference>